<name>A0ABU7MZZ7_9ACTN</name>
<dbReference type="InterPro" id="IPR043038">
    <property type="entry name" value="VbhA_sf"/>
</dbReference>
<dbReference type="Proteomes" id="UP001335729">
    <property type="component" value="Unassembled WGS sequence"/>
</dbReference>
<dbReference type="Gene3D" id="1.10.8.1050">
    <property type="entry name" value="Antitoxin VbhA-like"/>
    <property type="match status" value="1"/>
</dbReference>
<reference evidence="2 3" key="1">
    <citation type="submission" date="2024-01" db="EMBL/GenBank/DDBJ databases">
        <title>Draft genome sequence of Gordonia sp. PKS22-38.</title>
        <authorList>
            <person name="Suphannarot A."/>
            <person name="Mingma R."/>
        </authorList>
    </citation>
    <scope>NUCLEOTIDE SEQUENCE [LARGE SCALE GENOMIC DNA]</scope>
    <source>
        <strain evidence="2 3">PKS22-38</strain>
    </source>
</reference>
<dbReference type="InterPro" id="IPR033788">
    <property type="entry name" value="VbhA-like"/>
</dbReference>
<organism evidence="2 3">
    <name type="scientific">Gordonia prachuapensis</name>
    <dbReference type="NCBI Taxonomy" id="3115651"/>
    <lineage>
        <taxon>Bacteria</taxon>
        <taxon>Bacillati</taxon>
        <taxon>Actinomycetota</taxon>
        <taxon>Actinomycetes</taxon>
        <taxon>Mycobacteriales</taxon>
        <taxon>Gordoniaceae</taxon>
        <taxon>Gordonia</taxon>
    </lineage>
</organism>
<dbReference type="EMBL" id="JAZDUE010000019">
    <property type="protein sequence ID" value="MEE4025369.1"/>
    <property type="molecule type" value="Genomic_DNA"/>
</dbReference>
<sequence length="59" mass="6856">MTELEKVQRRVRTIRKIRSGSELEGYRSTDATRADQRAYARGAITAAELGERVRQRYDI</sequence>
<accession>A0ABU7MZZ7</accession>
<evidence type="ECO:0000259" key="1">
    <source>
        <dbReference type="Pfam" id="PF18495"/>
    </source>
</evidence>
<dbReference type="Pfam" id="PF18495">
    <property type="entry name" value="VbhA"/>
    <property type="match status" value="1"/>
</dbReference>
<comment type="caution">
    <text evidence="2">The sequence shown here is derived from an EMBL/GenBank/DDBJ whole genome shotgun (WGS) entry which is preliminary data.</text>
</comment>
<gene>
    <name evidence="2" type="ORF">V1Y59_19950</name>
</gene>
<evidence type="ECO:0000313" key="3">
    <source>
        <dbReference type="Proteomes" id="UP001335729"/>
    </source>
</evidence>
<proteinExistence type="predicted"/>
<dbReference type="RefSeq" id="WP_330506843.1">
    <property type="nucleotide sequence ID" value="NZ_JAZDUE010000019.1"/>
</dbReference>
<dbReference type="InterPro" id="IPR041535">
    <property type="entry name" value="VbhA"/>
</dbReference>
<feature type="domain" description="Antitoxin VbhA" evidence="1">
    <location>
        <begin position="10"/>
        <end position="56"/>
    </location>
</feature>
<keyword evidence="3" id="KW-1185">Reference proteome</keyword>
<dbReference type="CDD" id="cd11586">
    <property type="entry name" value="VbhA_like"/>
    <property type="match status" value="1"/>
</dbReference>
<protein>
    <recommendedName>
        <fullName evidence="1">Antitoxin VbhA domain-containing protein</fullName>
    </recommendedName>
</protein>
<evidence type="ECO:0000313" key="2">
    <source>
        <dbReference type="EMBL" id="MEE4025369.1"/>
    </source>
</evidence>